<dbReference type="AlphaFoldDB" id="A0A444X3W8"/>
<dbReference type="EMBL" id="SDMP01000020">
    <property type="protein sequence ID" value="RYQ84359.1"/>
    <property type="molecule type" value="Genomic_DNA"/>
</dbReference>
<comment type="caution">
    <text evidence="2">The sequence shown here is derived from an EMBL/GenBank/DDBJ whole genome shotgun (WGS) entry which is preliminary data.</text>
</comment>
<gene>
    <name evidence="2" type="ORF">Ahy_B10g103579</name>
</gene>
<organism evidence="2 3">
    <name type="scientific">Arachis hypogaea</name>
    <name type="common">Peanut</name>
    <dbReference type="NCBI Taxonomy" id="3818"/>
    <lineage>
        <taxon>Eukaryota</taxon>
        <taxon>Viridiplantae</taxon>
        <taxon>Streptophyta</taxon>
        <taxon>Embryophyta</taxon>
        <taxon>Tracheophyta</taxon>
        <taxon>Spermatophyta</taxon>
        <taxon>Magnoliopsida</taxon>
        <taxon>eudicotyledons</taxon>
        <taxon>Gunneridae</taxon>
        <taxon>Pentapetalae</taxon>
        <taxon>rosids</taxon>
        <taxon>fabids</taxon>
        <taxon>Fabales</taxon>
        <taxon>Fabaceae</taxon>
        <taxon>Papilionoideae</taxon>
        <taxon>50 kb inversion clade</taxon>
        <taxon>dalbergioids sensu lato</taxon>
        <taxon>Dalbergieae</taxon>
        <taxon>Pterocarpus clade</taxon>
        <taxon>Arachis</taxon>
    </lineage>
</organism>
<keyword evidence="3" id="KW-1185">Reference proteome</keyword>
<dbReference type="STRING" id="3818.A0A444X3W8"/>
<feature type="region of interest" description="Disordered" evidence="1">
    <location>
        <begin position="1"/>
        <end position="34"/>
    </location>
</feature>
<evidence type="ECO:0000313" key="3">
    <source>
        <dbReference type="Proteomes" id="UP000289738"/>
    </source>
</evidence>
<proteinExistence type="predicted"/>
<dbReference type="Proteomes" id="UP000289738">
    <property type="component" value="Chromosome B10"/>
</dbReference>
<evidence type="ECO:0000313" key="2">
    <source>
        <dbReference type="EMBL" id="RYQ84359.1"/>
    </source>
</evidence>
<protein>
    <submittedName>
        <fullName evidence="2">Uncharacterized protein</fullName>
    </submittedName>
</protein>
<feature type="compositionally biased region" description="Low complexity" evidence="1">
    <location>
        <begin position="1"/>
        <end position="15"/>
    </location>
</feature>
<accession>A0A444X3W8</accession>
<sequence length="357" mass="40302">MPNNPSHLSHLSPLCPSSPSPAPQALVAPSSSSLPQALSPPQACHGLKLCRRLKLVVASSSRRRLKLVAASSSRRRFKFVSSPSCFGHQRFLGPESGFRVSASARVFHQRLLRLSAYVVVDFDYNRITTSEKISPISEQEYRFLRGEVIKLLYPNVIGIDELKAGIYSVSEHYTKFVAKQWGADHDLQLRHQENSSTQVFNTQAFLKKWSRATNQSPEPMVLLRIQELECSKIIHLELKGTNAYSKVDSTVKHKQNFDRFLISQKPLSNVNTSAKKRDHYYSLAEDFLEITPRKTIGELKECKEDGDYAVYGTIMGVIGGLDWFVAQYRCGTEVVLKLGSYYCEKSSKHVDLFSLKL</sequence>
<evidence type="ECO:0000256" key="1">
    <source>
        <dbReference type="SAM" id="MobiDB-lite"/>
    </source>
</evidence>
<feature type="compositionally biased region" description="Low complexity" evidence="1">
    <location>
        <begin position="23"/>
        <end position="34"/>
    </location>
</feature>
<reference evidence="2 3" key="1">
    <citation type="submission" date="2019-01" db="EMBL/GenBank/DDBJ databases">
        <title>Sequencing of cultivated peanut Arachis hypogaea provides insights into genome evolution and oil improvement.</title>
        <authorList>
            <person name="Chen X."/>
        </authorList>
    </citation>
    <scope>NUCLEOTIDE SEQUENCE [LARGE SCALE GENOMIC DNA]</scope>
    <source>
        <strain evidence="3">cv. Fuhuasheng</strain>
        <tissue evidence="2">Leaves</tissue>
    </source>
</reference>
<name>A0A444X3W8_ARAHY</name>